<evidence type="ECO:0000313" key="7">
    <source>
        <dbReference type="Proteomes" id="UP000474676"/>
    </source>
</evidence>
<dbReference type="Pfam" id="PF03466">
    <property type="entry name" value="LysR_substrate"/>
    <property type="match status" value="1"/>
</dbReference>
<dbReference type="InterPro" id="IPR036390">
    <property type="entry name" value="WH_DNA-bd_sf"/>
</dbReference>
<dbReference type="GO" id="GO:0003700">
    <property type="term" value="F:DNA-binding transcription factor activity"/>
    <property type="evidence" value="ECO:0007669"/>
    <property type="project" value="InterPro"/>
</dbReference>
<dbReference type="InterPro" id="IPR000847">
    <property type="entry name" value="LysR_HTH_N"/>
</dbReference>
<dbReference type="Proteomes" id="UP000474676">
    <property type="component" value="Unassembled WGS sequence"/>
</dbReference>
<sequence>MENEYMENKNVATFVKIVEFNNFTKAADSLGYSQAAVTAQIKSLEKELGVPLFDRVGKRIFLTQAGKTFLPYAIDLLKAEEAAKNSVGVSEELEGELVICSASSYASEVLPQILLRYMHLHPKVRITVKVSDYLEDNMHKLAQGELDFLLCMDERNAFPDFASFAEKPEPVIFVTHPSNPLLKKKRKPLQDVVTSNFIVSDREIGYSRLLEKQLQKKGIELSPIMEMGSTNAIINVLLGGYGTSFLPEYTVRKHIKDGTLARIDVKDINVDMYSFFLCSRDRWINPVMQAFIDIVNKSE</sequence>
<evidence type="ECO:0000256" key="3">
    <source>
        <dbReference type="ARBA" id="ARBA00023125"/>
    </source>
</evidence>
<gene>
    <name evidence="6" type="ORF">FYJ64_06560</name>
</gene>
<dbReference type="PROSITE" id="PS50931">
    <property type="entry name" value="HTH_LYSR"/>
    <property type="match status" value="1"/>
</dbReference>
<dbReference type="AlphaFoldDB" id="A0A6L5Y696"/>
<protein>
    <submittedName>
        <fullName evidence="6">LysR family transcriptional regulator</fullName>
    </submittedName>
</protein>
<evidence type="ECO:0000256" key="4">
    <source>
        <dbReference type="ARBA" id="ARBA00023163"/>
    </source>
</evidence>
<dbReference type="PANTHER" id="PTHR30126:SF100">
    <property type="entry name" value="LYSR-FAMILY TRANSCRIPTIONAL REGULATOR"/>
    <property type="match status" value="1"/>
</dbReference>
<keyword evidence="3" id="KW-0238">DNA-binding</keyword>
<proteinExistence type="inferred from homology"/>
<keyword evidence="7" id="KW-1185">Reference proteome</keyword>
<dbReference type="EMBL" id="VUMZ01000005">
    <property type="protein sequence ID" value="MST51975.1"/>
    <property type="molecule type" value="Genomic_DNA"/>
</dbReference>
<name>A0A6L5Y696_9FIRM</name>
<evidence type="ECO:0000256" key="1">
    <source>
        <dbReference type="ARBA" id="ARBA00009437"/>
    </source>
</evidence>
<keyword evidence="2" id="KW-0805">Transcription regulation</keyword>
<evidence type="ECO:0000256" key="2">
    <source>
        <dbReference type="ARBA" id="ARBA00023015"/>
    </source>
</evidence>
<dbReference type="PRINTS" id="PR00039">
    <property type="entry name" value="HTHLYSR"/>
</dbReference>
<dbReference type="CDD" id="cd05466">
    <property type="entry name" value="PBP2_LTTR_substrate"/>
    <property type="match status" value="1"/>
</dbReference>
<dbReference type="SUPFAM" id="SSF46785">
    <property type="entry name" value="Winged helix' DNA-binding domain"/>
    <property type="match status" value="1"/>
</dbReference>
<organism evidence="6 7">
    <name type="scientific">Hornefia butyriciproducens</name>
    <dbReference type="NCBI Taxonomy" id="2652293"/>
    <lineage>
        <taxon>Bacteria</taxon>
        <taxon>Bacillati</taxon>
        <taxon>Bacillota</taxon>
        <taxon>Clostridia</taxon>
        <taxon>Peptostreptococcales</taxon>
        <taxon>Anaerovoracaceae</taxon>
        <taxon>Hornefia</taxon>
    </lineage>
</organism>
<comment type="caution">
    <text evidence="6">The sequence shown here is derived from an EMBL/GenBank/DDBJ whole genome shotgun (WGS) entry which is preliminary data.</text>
</comment>
<dbReference type="InterPro" id="IPR036388">
    <property type="entry name" value="WH-like_DNA-bd_sf"/>
</dbReference>
<keyword evidence="4" id="KW-0804">Transcription</keyword>
<dbReference type="Pfam" id="PF00126">
    <property type="entry name" value="HTH_1"/>
    <property type="match status" value="1"/>
</dbReference>
<dbReference type="SUPFAM" id="SSF53850">
    <property type="entry name" value="Periplasmic binding protein-like II"/>
    <property type="match status" value="1"/>
</dbReference>
<evidence type="ECO:0000313" key="6">
    <source>
        <dbReference type="EMBL" id="MST51975.1"/>
    </source>
</evidence>
<dbReference type="Gene3D" id="1.10.10.10">
    <property type="entry name" value="Winged helix-like DNA-binding domain superfamily/Winged helix DNA-binding domain"/>
    <property type="match status" value="1"/>
</dbReference>
<feature type="domain" description="HTH lysR-type" evidence="5">
    <location>
        <begin position="6"/>
        <end position="63"/>
    </location>
</feature>
<dbReference type="GO" id="GO:0000976">
    <property type="term" value="F:transcription cis-regulatory region binding"/>
    <property type="evidence" value="ECO:0007669"/>
    <property type="project" value="TreeGrafter"/>
</dbReference>
<comment type="similarity">
    <text evidence="1">Belongs to the LysR transcriptional regulatory family.</text>
</comment>
<accession>A0A6L5Y696</accession>
<dbReference type="InterPro" id="IPR005119">
    <property type="entry name" value="LysR_subst-bd"/>
</dbReference>
<evidence type="ECO:0000259" key="5">
    <source>
        <dbReference type="PROSITE" id="PS50931"/>
    </source>
</evidence>
<dbReference type="FunFam" id="1.10.10.10:FF:000001">
    <property type="entry name" value="LysR family transcriptional regulator"/>
    <property type="match status" value="1"/>
</dbReference>
<dbReference type="Gene3D" id="3.40.190.290">
    <property type="match status" value="1"/>
</dbReference>
<dbReference type="PANTHER" id="PTHR30126">
    <property type="entry name" value="HTH-TYPE TRANSCRIPTIONAL REGULATOR"/>
    <property type="match status" value="1"/>
</dbReference>
<reference evidence="6 7" key="1">
    <citation type="submission" date="2019-08" db="EMBL/GenBank/DDBJ databases">
        <title>In-depth cultivation of the pig gut microbiome towards novel bacterial diversity and tailored functional studies.</title>
        <authorList>
            <person name="Wylensek D."/>
            <person name="Hitch T.C.A."/>
            <person name="Clavel T."/>
        </authorList>
    </citation>
    <scope>NUCLEOTIDE SEQUENCE [LARGE SCALE GENOMIC DNA]</scope>
    <source>
        <strain evidence="6 7">WCA-MUC-591-APC-3H</strain>
    </source>
</reference>